<dbReference type="Proteomes" id="UP000664203">
    <property type="component" value="Unassembled WGS sequence"/>
</dbReference>
<proteinExistence type="predicted"/>
<gene>
    <name evidence="2" type="ORF">ALECFALPRED_002349</name>
</gene>
<dbReference type="AlphaFoldDB" id="A0A8H3FLN9"/>
<accession>A0A8H3FLN9</accession>
<keyword evidence="3" id="KW-1185">Reference proteome</keyword>
<sequence length="580" mass="64920">MSRKFGHAPNAGDSYFLVIITSSLEIAAKASFHLSKLVYDLRAKATMSEFQSEDPFSTALTETERLLVVWDDLTIAGVGDSPIAAFVRKSIADLSLPRMHADSIISFQQLARLLGILDSMRSRGTAEASNTACLVIFIAEEIVRMRNAHSVSGFDGTPKSTLQRFKDLEHWVALRTMVENKQLSRFFERRLMNIISFDVNALPIQLNASPDSLRVIEVGAKLLKTLPLQHNAKILQIIDPQMKALTASNDKCKAYHSRTSGAGDDGVVRAVAHTSEKLAAVKDAHVKVTIDLEDKIPALVEQNIQHKEANCELDQDKYVLTQNRIGIEERVHSLTTELIDIQSQDTRLHEEIFGLQSEITELKSENARMEGKFRLSKSKNQNRIRKLKDEVAIWRKALLDQEYAHDTDDRIYDESFQSRAEKLTEELAEAIDDEAALARDYEQLAVEKLRAEESLVELEDSKAAMLDEIHELVTKNDRLEQELKDASDSLEEAEDDRATLVRNVDKLNSERARLEGALTDAQEILHRISSFSYSIRPTATEPSSGDCDANAKANAYADTETETWSVGVLTLASSVQVTPR</sequence>
<dbReference type="EMBL" id="CAJPDR010000167">
    <property type="protein sequence ID" value="CAF9923286.1"/>
    <property type="molecule type" value="Genomic_DNA"/>
</dbReference>
<reference evidence="2" key="1">
    <citation type="submission" date="2021-03" db="EMBL/GenBank/DDBJ databases">
        <authorList>
            <person name="Tagirdzhanova G."/>
        </authorList>
    </citation>
    <scope>NUCLEOTIDE SEQUENCE</scope>
</reference>
<dbReference type="SUPFAM" id="SSF90257">
    <property type="entry name" value="Myosin rod fragments"/>
    <property type="match status" value="1"/>
</dbReference>
<evidence type="ECO:0000313" key="3">
    <source>
        <dbReference type="Proteomes" id="UP000664203"/>
    </source>
</evidence>
<evidence type="ECO:0000313" key="2">
    <source>
        <dbReference type="EMBL" id="CAF9923286.1"/>
    </source>
</evidence>
<keyword evidence="1" id="KW-0175">Coiled coil</keyword>
<comment type="caution">
    <text evidence="2">The sequence shown here is derived from an EMBL/GenBank/DDBJ whole genome shotgun (WGS) entry which is preliminary data.</text>
</comment>
<evidence type="ECO:0000256" key="1">
    <source>
        <dbReference type="SAM" id="Coils"/>
    </source>
</evidence>
<name>A0A8H3FLN9_9LECA</name>
<dbReference type="OrthoDB" id="5385475at2759"/>
<organism evidence="2 3">
    <name type="scientific">Alectoria fallacina</name>
    <dbReference type="NCBI Taxonomy" id="1903189"/>
    <lineage>
        <taxon>Eukaryota</taxon>
        <taxon>Fungi</taxon>
        <taxon>Dikarya</taxon>
        <taxon>Ascomycota</taxon>
        <taxon>Pezizomycotina</taxon>
        <taxon>Lecanoromycetes</taxon>
        <taxon>OSLEUM clade</taxon>
        <taxon>Lecanoromycetidae</taxon>
        <taxon>Lecanorales</taxon>
        <taxon>Lecanorineae</taxon>
        <taxon>Parmeliaceae</taxon>
        <taxon>Alectoria</taxon>
    </lineage>
</organism>
<protein>
    <submittedName>
        <fullName evidence="2">Uncharacterized protein</fullName>
    </submittedName>
</protein>
<feature type="coiled-coil region" evidence="1">
    <location>
        <begin position="413"/>
        <end position="524"/>
    </location>
</feature>